<comment type="caution">
    <text evidence="10">The sequence shown here is derived from an EMBL/GenBank/DDBJ whole genome shotgun (WGS) entry which is preliminary data.</text>
</comment>
<feature type="compositionally biased region" description="Polar residues" evidence="7">
    <location>
        <begin position="507"/>
        <end position="528"/>
    </location>
</feature>
<keyword evidence="11" id="KW-1185">Reference proteome</keyword>
<evidence type="ECO:0000259" key="9">
    <source>
        <dbReference type="Pfam" id="PF06155"/>
    </source>
</evidence>
<dbReference type="GO" id="GO:0140663">
    <property type="term" value="F:ATP-dependent FeS chaperone activity"/>
    <property type="evidence" value="ECO:0007669"/>
    <property type="project" value="InterPro"/>
</dbReference>
<dbReference type="InterPro" id="IPR019591">
    <property type="entry name" value="Mrp/NBP35_ATP-bd"/>
</dbReference>
<evidence type="ECO:0008006" key="12">
    <source>
        <dbReference type="Google" id="ProtNLM"/>
    </source>
</evidence>
<dbReference type="GO" id="GO:0046872">
    <property type="term" value="F:metal ion binding"/>
    <property type="evidence" value="ECO:0007669"/>
    <property type="project" value="UniProtKB-KW"/>
</dbReference>
<evidence type="ECO:0000256" key="6">
    <source>
        <dbReference type="ARBA" id="ARBA00024036"/>
    </source>
</evidence>
<evidence type="ECO:0000256" key="7">
    <source>
        <dbReference type="SAM" id="MobiDB-lite"/>
    </source>
</evidence>
<dbReference type="InterPro" id="IPR002744">
    <property type="entry name" value="MIP18-like"/>
</dbReference>
<dbReference type="GO" id="GO:0008289">
    <property type="term" value="F:lipid binding"/>
    <property type="evidence" value="ECO:0007669"/>
    <property type="project" value="InterPro"/>
</dbReference>
<dbReference type="InterPro" id="IPR000648">
    <property type="entry name" value="Oxysterol-bd"/>
</dbReference>
<comment type="similarity">
    <text evidence="6">Belongs to the Mrp/NBP35 ATP-binding proteins family.</text>
</comment>
<proteinExistence type="inferred from homology"/>
<name>A0A8J5IY84_9STRA</name>
<dbReference type="PROSITE" id="PS01215">
    <property type="entry name" value="MRP"/>
    <property type="match status" value="1"/>
</dbReference>
<dbReference type="Pfam" id="PF10609">
    <property type="entry name" value="ParA"/>
    <property type="match status" value="1"/>
</dbReference>
<dbReference type="InterPro" id="IPR010376">
    <property type="entry name" value="GBBH-like_N"/>
</dbReference>
<organism evidence="10 11">
    <name type="scientific">Phytophthora aleatoria</name>
    <dbReference type="NCBI Taxonomy" id="2496075"/>
    <lineage>
        <taxon>Eukaryota</taxon>
        <taxon>Sar</taxon>
        <taxon>Stramenopiles</taxon>
        <taxon>Oomycota</taxon>
        <taxon>Peronosporomycetes</taxon>
        <taxon>Peronosporales</taxon>
        <taxon>Peronosporaceae</taxon>
        <taxon>Phytophthora</taxon>
    </lineage>
</organism>
<dbReference type="AlphaFoldDB" id="A0A8J5IY84"/>
<keyword evidence="5" id="KW-0411">Iron-sulfur</keyword>
<evidence type="ECO:0000259" key="8">
    <source>
        <dbReference type="Pfam" id="PF01883"/>
    </source>
</evidence>
<dbReference type="FunFam" id="3.30.2020.30:FF:000001">
    <property type="entry name" value="fe-S cluster assembly factor HCF101, chloroplastic"/>
    <property type="match status" value="1"/>
</dbReference>
<dbReference type="CDD" id="cd02037">
    <property type="entry name" value="Mrp_NBP35"/>
    <property type="match status" value="1"/>
</dbReference>
<keyword evidence="4" id="KW-0408">Iron</keyword>
<dbReference type="FunFam" id="3.40.50.300:FF:000704">
    <property type="entry name" value="fe-S cluster assembly factor HCF101, chloroplastic"/>
    <property type="match status" value="1"/>
</dbReference>
<dbReference type="GO" id="GO:0051539">
    <property type="term" value="F:4 iron, 4 sulfur cluster binding"/>
    <property type="evidence" value="ECO:0007669"/>
    <property type="project" value="TreeGrafter"/>
</dbReference>
<evidence type="ECO:0000256" key="4">
    <source>
        <dbReference type="ARBA" id="ARBA00023004"/>
    </source>
</evidence>
<sequence length="877" mass="96477">MRRSVRALSTRQAAQLETQVMEKLRGVSDGLGLGDIVSLSRVKELRVVPDAGKVSCKIETPSPALMELAQQWQKEAELAVKKLEWVKATDFEISKARPRNARAGRFLSLAHVSDIIAVSSCKGGVGKSTVAVNLAFSLAKRGARVGILDADIYGPSLPTMVSPEDCTIRQSRKTKNFVEPVEYEGVKCMSFGFVNQRAAPGAGGVGAAVMRGPMVSKLVDQLILGTEWGDLDYLVVDMPPGTGDIQISLSQQMAISAAIVVTTPQRLSFVDVEKGIAMFEDLKVKTAAVVENMSYFDCSHGQRHYPFGAGHTQELVDKYNMKNVFKLPISEQFSSSADSGRPFVLSGLSPEEEKTYDSLATTVAKELVVLKHNVRLAPELLYDKNRGIVLRLYSLNEAKEAVLHPADLRAKCRCAQCIDEFTGEQILDPATIPDDIHPTAVERKGNYAFAVTWSDGHTSSLYTYDALTALITDDGLVLSTVSLQIDSIVPHNSITSIEAQKAAAESVANSSDKPTNGSPQQRPTLSAQDSWAQLQIKDRMQWMNHFKQNKRGGLVFQDRETLKKQQGVVKEVMMQVGSQLLSGKLAVRISLPIRIFEPRSLLERVANGWNYAPTVLKKAALSGSDPIERLKFVMAFVSGGLHFCVGQLKPFNPILGETYEATYADGTQVFMEHVSHHPIKSAFTVLGPKGLYRMSGVYEFESVSTRNSLTNYQNGSATITFHDGVVITHTMPQIKMSGVLFGDRVVEIVGTSKFEDTTNRLVGELNFDANNSFLKKSQSDDVKGCIYPAKKSAKHAVATVNGSWLSHLQFDGKTYWHVESEPAFEHTPVKSPLPSDVRYREDIISLKNGDEELAQSEKLRLEALQRADLKQREEKST</sequence>
<evidence type="ECO:0000256" key="5">
    <source>
        <dbReference type="ARBA" id="ARBA00023014"/>
    </source>
</evidence>
<feature type="region of interest" description="Disordered" evidence="7">
    <location>
        <begin position="505"/>
        <end position="528"/>
    </location>
</feature>
<evidence type="ECO:0000256" key="3">
    <source>
        <dbReference type="ARBA" id="ARBA00022840"/>
    </source>
</evidence>
<dbReference type="Pfam" id="PF01237">
    <property type="entry name" value="Oxysterol_BP"/>
    <property type="match status" value="1"/>
</dbReference>
<dbReference type="InterPro" id="IPR033756">
    <property type="entry name" value="YlxH/NBP35"/>
</dbReference>
<gene>
    <name evidence="10" type="ORF">JG688_00006733</name>
</gene>
<dbReference type="EMBL" id="JAENGY010000302">
    <property type="protein sequence ID" value="KAG6966532.1"/>
    <property type="molecule type" value="Genomic_DNA"/>
</dbReference>
<dbReference type="PANTHER" id="PTHR42961">
    <property type="entry name" value="IRON-SULFUR PROTEIN NUBPL"/>
    <property type="match status" value="1"/>
</dbReference>
<evidence type="ECO:0000256" key="1">
    <source>
        <dbReference type="ARBA" id="ARBA00022723"/>
    </source>
</evidence>
<dbReference type="HAMAP" id="MF_02040">
    <property type="entry name" value="Mrp_NBP35"/>
    <property type="match status" value="1"/>
</dbReference>
<keyword evidence="2" id="KW-0547">Nucleotide-binding</keyword>
<reference evidence="10" key="1">
    <citation type="submission" date="2021-01" db="EMBL/GenBank/DDBJ databases">
        <title>Phytophthora aleatoria, a newly-described species from Pinus radiata is distinct from Phytophthora cactorum isolates based on comparative genomics.</title>
        <authorList>
            <person name="Mcdougal R."/>
            <person name="Panda P."/>
            <person name="Williams N."/>
            <person name="Studholme D.J."/>
        </authorList>
    </citation>
    <scope>NUCLEOTIDE SEQUENCE</scope>
    <source>
        <strain evidence="10">NZFS 4037</strain>
    </source>
</reference>
<dbReference type="InterPro" id="IPR044304">
    <property type="entry name" value="NUBPL-like"/>
</dbReference>
<feature type="domain" description="MIP18 family-like" evidence="8">
    <location>
        <begin position="17"/>
        <end position="86"/>
    </location>
</feature>
<dbReference type="Pfam" id="PF01883">
    <property type="entry name" value="FeS_assembly_P"/>
    <property type="match status" value="1"/>
</dbReference>
<accession>A0A8J5IY84</accession>
<keyword evidence="1" id="KW-0479">Metal-binding</keyword>
<dbReference type="PANTHER" id="PTHR42961:SF2">
    <property type="entry name" value="IRON-SULFUR PROTEIN NUBPL"/>
    <property type="match status" value="1"/>
</dbReference>
<evidence type="ECO:0000256" key="2">
    <source>
        <dbReference type="ARBA" id="ARBA00022741"/>
    </source>
</evidence>
<feature type="domain" description="Gamma-butyrobetaine hydroxylase-like N-terminal" evidence="9">
    <location>
        <begin position="397"/>
        <end position="467"/>
    </location>
</feature>
<dbReference type="Pfam" id="PF06155">
    <property type="entry name" value="GBBH-like_N"/>
    <property type="match status" value="1"/>
</dbReference>
<protein>
    <recommendedName>
        <fullName evidence="12">Gamma-butyrobetaine hydroxylase-like N-terminal domain-containing protein</fullName>
    </recommendedName>
</protein>
<dbReference type="GO" id="GO:0016226">
    <property type="term" value="P:iron-sulfur cluster assembly"/>
    <property type="evidence" value="ECO:0007669"/>
    <property type="project" value="InterPro"/>
</dbReference>
<dbReference type="Proteomes" id="UP000709295">
    <property type="component" value="Unassembled WGS sequence"/>
</dbReference>
<keyword evidence="3" id="KW-0067">ATP-binding</keyword>
<dbReference type="InterPro" id="IPR000808">
    <property type="entry name" value="Mrp-like_CS"/>
</dbReference>
<dbReference type="GO" id="GO:0005524">
    <property type="term" value="F:ATP binding"/>
    <property type="evidence" value="ECO:0007669"/>
    <property type="project" value="UniProtKB-KW"/>
</dbReference>
<evidence type="ECO:0000313" key="11">
    <source>
        <dbReference type="Proteomes" id="UP000709295"/>
    </source>
</evidence>
<evidence type="ECO:0000313" key="10">
    <source>
        <dbReference type="EMBL" id="KAG6966532.1"/>
    </source>
</evidence>